<gene>
    <name evidence="3" type="ORF">AUEXF2481DRAFT_27673</name>
</gene>
<dbReference type="GeneID" id="25363551"/>
<evidence type="ECO:0000256" key="1">
    <source>
        <dbReference type="SAM" id="Coils"/>
    </source>
</evidence>
<feature type="region of interest" description="Disordered" evidence="2">
    <location>
        <begin position="1"/>
        <end position="54"/>
    </location>
</feature>
<dbReference type="GO" id="GO:0008168">
    <property type="term" value="F:methyltransferase activity"/>
    <property type="evidence" value="ECO:0007669"/>
    <property type="project" value="TreeGrafter"/>
</dbReference>
<keyword evidence="4" id="KW-1185">Reference proteome</keyword>
<dbReference type="Pfam" id="PF13489">
    <property type="entry name" value="Methyltransf_23"/>
    <property type="match status" value="1"/>
</dbReference>
<keyword evidence="1" id="KW-0175">Coiled coil</keyword>
<feature type="compositionally biased region" description="Polar residues" evidence="2">
    <location>
        <begin position="720"/>
        <end position="729"/>
    </location>
</feature>
<dbReference type="Gene3D" id="3.40.50.150">
    <property type="entry name" value="Vaccinia Virus protein VP39"/>
    <property type="match status" value="1"/>
</dbReference>
<sequence>MATRAECSSEPTTGLDNIAAARNNHDNRQTDGFDEDFPEDDEANSSASDYGRSASASYHSSIRSDIEDYYWENGRRYHAMGGGRYLLPNDDTELDREDMKHHMWTLVLEGCLHLAPVGDHPMKILDVGTGSGIWAMQAADQYPSAEVIGFDISPVQPSWVPPNLAFEIDDLEKEWLWQASSFDLVHCRFMFMSISDWPSMLAQAYHTLRPGGYVELAELDLLPAPAFDGRSGPPLVSEWFAIQGSILAKKGFDIRIASKFKQMLLAAGFEDVVEVVRPVPWGTWPSDKRLKAIGFWHVEQLKMGLQGITMASLTRAGWSVPEVELFLAGLRREMKDSNWQIQDQANGCLLEAAKSFRTSSGIQQILVSLAIPHSTHLAISINIHTTVMASPSRSGGTMHVAVTSPFKFLMGSSHSAPDMSVNALVDRFTTLEVKDRDEDSAKRAVRRLEAALRRAEMAREEAETEATGLRDELREQRDMAEERLREKMDLRQRLDEYEKKYEKAKERFKQQKVKHEEQLRKMQKEYMEREKLHWRQQQLLQEEVDWEKKLRADSNDLIAFLEIDHIVALQAQKDKHLELLAKQQRVTPNVQLPQESLDDFDIEIDTPKKQEDEAMAEDNDYAVEDSPEPEITRPSSNHTPVRSHSSTPIAHDSPQHTTSPPRPSAHTKQTLRVPINFNDEDDSSSTSDKENSLPLLQPPRTPNPSSRTVSAPPHHLKTPMTISCSTPASHPNIPDFLNTPIDREAALAAIRERRGRARSNGAAGMATPRRLGRDASAPPGAGSVGSRSKSRGP</sequence>
<dbReference type="OrthoDB" id="2013972at2759"/>
<evidence type="ECO:0008006" key="5">
    <source>
        <dbReference type="Google" id="ProtNLM"/>
    </source>
</evidence>
<proteinExistence type="predicted"/>
<dbReference type="PANTHER" id="PTHR43591:SF24">
    <property type="entry name" value="2-METHOXY-6-POLYPRENYL-1,4-BENZOQUINOL METHYLASE, MITOCHONDRIAL"/>
    <property type="match status" value="1"/>
</dbReference>
<dbReference type="CDD" id="cd02440">
    <property type="entry name" value="AdoMet_MTases"/>
    <property type="match status" value="1"/>
</dbReference>
<feature type="coiled-coil region" evidence="1">
    <location>
        <begin position="438"/>
        <end position="532"/>
    </location>
</feature>
<dbReference type="InParanoid" id="A0A074ZFN7"/>
<feature type="compositionally biased region" description="Acidic residues" evidence="2">
    <location>
        <begin position="32"/>
        <end position="43"/>
    </location>
</feature>
<evidence type="ECO:0000313" key="4">
    <source>
        <dbReference type="Proteomes" id="UP000030641"/>
    </source>
</evidence>
<feature type="region of interest" description="Disordered" evidence="2">
    <location>
        <begin position="622"/>
        <end position="737"/>
    </location>
</feature>
<dbReference type="STRING" id="1043005.A0A074ZFN7"/>
<evidence type="ECO:0000256" key="2">
    <source>
        <dbReference type="SAM" id="MobiDB-lite"/>
    </source>
</evidence>
<organism evidence="3 4">
    <name type="scientific">Aureobasidium subglaciale (strain EXF-2481)</name>
    <name type="common">Aureobasidium pullulans var. subglaciale</name>
    <dbReference type="NCBI Taxonomy" id="1043005"/>
    <lineage>
        <taxon>Eukaryota</taxon>
        <taxon>Fungi</taxon>
        <taxon>Dikarya</taxon>
        <taxon>Ascomycota</taxon>
        <taxon>Pezizomycotina</taxon>
        <taxon>Dothideomycetes</taxon>
        <taxon>Dothideomycetidae</taxon>
        <taxon>Dothideales</taxon>
        <taxon>Saccotheciaceae</taxon>
        <taxon>Aureobasidium</taxon>
    </lineage>
</organism>
<feature type="compositionally biased region" description="Polar residues" evidence="2">
    <location>
        <begin position="633"/>
        <end position="648"/>
    </location>
</feature>
<dbReference type="RefSeq" id="XP_013345803.1">
    <property type="nucleotide sequence ID" value="XM_013490349.1"/>
</dbReference>
<feature type="region of interest" description="Disordered" evidence="2">
    <location>
        <begin position="749"/>
        <end position="793"/>
    </location>
</feature>
<dbReference type="InterPro" id="IPR029063">
    <property type="entry name" value="SAM-dependent_MTases_sf"/>
</dbReference>
<dbReference type="PANTHER" id="PTHR43591">
    <property type="entry name" value="METHYLTRANSFERASE"/>
    <property type="match status" value="1"/>
</dbReference>
<dbReference type="AlphaFoldDB" id="A0A074ZFN7"/>
<protein>
    <recommendedName>
        <fullName evidence="5">Methyltransferase domain-containing protein</fullName>
    </recommendedName>
</protein>
<accession>A0A074ZFN7</accession>
<evidence type="ECO:0000313" key="3">
    <source>
        <dbReference type="EMBL" id="KEQ97426.1"/>
    </source>
</evidence>
<dbReference type="Proteomes" id="UP000030641">
    <property type="component" value="Unassembled WGS sequence"/>
</dbReference>
<dbReference type="EMBL" id="KL584754">
    <property type="protein sequence ID" value="KEQ97426.1"/>
    <property type="molecule type" value="Genomic_DNA"/>
</dbReference>
<reference evidence="3 4" key="1">
    <citation type="journal article" date="2014" name="BMC Genomics">
        <title>Genome sequencing of four Aureobasidium pullulans varieties: biotechnological potential, stress tolerance, and description of new species.</title>
        <authorList>
            <person name="Gostin Ar C."/>
            <person name="Ohm R.A."/>
            <person name="Kogej T."/>
            <person name="Sonjak S."/>
            <person name="Turk M."/>
            <person name="Zajc J."/>
            <person name="Zalar P."/>
            <person name="Grube M."/>
            <person name="Sun H."/>
            <person name="Han J."/>
            <person name="Sharma A."/>
            <person name="Chiniquy J."/>
            <person name="Ngan C.Y."/>
            <person name="Lipzen A."/>
            <person name="Barry K."/>
            <person name="Grigoriev I.V."/>
            <person name="Gunde-Cimerman N."/>
        </authorList>
    </citation>
    <scope>NUCLEOTIDE SEQUENCE [LARGE SCALE GENOMIC DNA]</scope>
    <source>
        <strain evidence="3 4">EXF-2481</strain>
    </source>
</reference>
<dbReference type="HOGENOM" id="CLU_354102_0_0_1"/>
<name>A0A074ZFN7_AURSE</name>
<dbReference type="SUPFAM" id="SSF53335">
    <property type="entry name" value="S-adenosyl-L-methionine-dependent methyltransferases"/>
    <property type="match status" value="1"/>
</dbReference>